<sequence length="112" mass="12485">MAPRSDDSESPMIIRKWHKPSHTVTLACTVASVEGRAPLVAFGGIIDGEWQMLLNKHGMHQRARNNLFKVSEIVPLAEDINRNTSIKSSFDDVADIELHVHLIQEEASLSVE</sequence>
<gene>
    <name evidence="1" type="ORF">CYNAS_LOCUS6155</name>
</gene>
<name>A0AA36M172_CYLNA</name>
<dbReference type="Proteomes" id="UP001176961">
    <property type="component" value="Unassembled WGS sequence"/>
</dbReference>
<protein>
    <submittedName>
        <fullName evidence="1">Uncharacterized protein</fullName>
    </submittedName>
</protein>
<accession>A0AA36M172</accession>
<dbReference type="EMBL" id="CATQJL010000112">
    <property type="protein sequence ID" value="CAJ0594172.1"/>
    <property type="molecule type" value="Genomic_DNA"/>
</dbReference>
<dbReference type="AlphaFoldDB" id="A0AA36M172"/>
<reference evidence="1" key="1">
    <citation type="submission" date="2023-07" db="EMBL/GenBank/DDBJ databases">
        <authorList>
            <consortium name="CYATHOMIX"/>
        </authorList>
    </citation>
    <scope>NUCLEOTIDE SEQUENCE</scope>
    <source>
        <strain evidence="1">N/A</strain>
    </source>
</reference>
<evidence type="ECO:0000313" key="2">
    <source>
        <dbReference type="Proteomes" id="UP001176961"/>
    </source>
</evidence>
<comment type="caution">
    <text evidence="1">The sequence shown here is derived from an EMBL/GenBank/DDBJ whole genome shotgun (WGS) entry which is preliminary data.</text>
</comment>
<keyword evidence="2" id="KW-1185">Reference proteome</keyword>
<evidence type="ECO:0000313" key="1">
    <source>
        <dbReference type="EMBL" id="CAJ0594172.1"/>
    </source>
</evidence>
<proteinExistence type="predicted"/>
<organism evidence="1 2">
    <name type="scientific">Cylicocyclus nassatus</name>
    <name type="common">Nematode worm</name>
    <dbReference type="NCBI Taxonomy" id="53992"/>
    <lineage>
        <taxon>Eukaryota</taxon>
        <taxon>Metazoa</taxon>
        <taxon>Ecdysozoa</taxon>
        <taxon>Nematoda</taxon>
        <taxon>Chromadorea</taxon>
        <taxon>Rhabditida</taxon>
        <taxon>Rhabditina</taxon>
        <taxon>Rhabditomorpha</taxon>
        <taxon>Strongyloidea</taxon>
        <taxon>Strongylidae</taxon>
        <taxon>Cylicocyclus</taxon>
    </lineage>
</organism>